<dbReference type="VEuPathDB" id="FungiDB:HGUI_01817"/>
<evidence type="ECO:0000313" key="1">
    <source>
        <dbReference type="EMBL" id="SGZ39617.1"/>
    </source>
</evidence>
<reference evidence="2" key="1">
    <citation type="submission" date="2016-11" db="EMBL/GenBank/DDBJ databases">
        <authorList>
            <person name="Guldener U."/>
        </authorList>
    </citation>
    <scope>NUCLEOTIDE SEQUENCE [LARGE SCALE GENOMIC DNA]</scope>
</reference>
<gene>
    <name evidence="1" type="ORF">HGUI_01817</name>
</gene>
<accession>A0A1L0CMI3</accession>
<keyword evidence="2" id="KW-1185">Reference proteome</keyword>
<proteinExistence type="predicted"/>
<dbReference type="InterPro" id="IPR003903">
    <property type="entry name" value="UIM_dom"/>
</dbReference>
<organism evidence="1 2">
    <name type="scientific">Hanseniaspora guilliermondii</name>
    <dbReference type="NCBI Taxonomy" id="56406"/>
    <lineage>
        <taxon>Eukaryota</taxon>
        <taxon>Fungi</taxon>
        <taxon>Dikarya</taxon>
        <taxon>Ascomycota</taxon>
        <taxon>Saccharomycotina</taxon>
        <taxon>Saccharomycetes</taxon>
        <taxon>Saccharomycodales</taxon>
        <taxon>Saccharomycodaceae</taxon>
        <taxon>Hanseniaspora</taxon>
    </lineage>
</organism>
<protein>
    <submittedName>
        <fullName evidence="1">Uncharacterized protein</fullName>
    </submittedName>
</protein>
<evidence type="ECO:0000313" key="2">
    <source>
        <dbReference type="Proteomes" id="UP000183365"/>
    </source>
</evidence>
<dbReference type="PROSITE" id="PS50330">
    <property type="entry name" value="UIM"/>
    <property type="match status" value="1"/>
</dbReference>
<sequence length="753" mass="87415">MVEHKQGTVIGKNLYDEILRYSILFDLPLEIWLLILSKDLNEKDLNNFFKSIPIPKFHDIIKSENKKSSSYNELWKLIFKNTFKNLEFPNISQTHNDYKSELDTKVKLSNSWKHSKGLINKYNLLYNANNNNRNSINRHLMLNHDFDNVGQEYYGHDNLIFNYPRVVSYIDGSITKVNLDNPSFGKDTRSQKMKKATKYTYIPGISPSNCTYFKLYEEEIVFGNSEGMVFIKPFQKKTNSNSIIQILDRENETPTHAHRSAISCIEVLNFDTDFSNVDKTQKTNISNNQYIITVDTIGNLKIWFVNNKYTNETYKKVLELNTVTLSKVINIFVVENMQKIILIDEQDTLSILELSCSYEKSNADGIPEIRLKDKMQIKIPIQDSTSNNSTNSRIRFVKFDYGTNNLIVTTKSELVVIKYKKAYQNLIEQEVNNDFYFSYKFDINENIQNIAIDEETCMRQQNSNLLGNDGCLISVMTETAIDETKKTYSNVYVFNIRQEKQFSPQIVLKFYEQCYTACVNKLLLIVYMEGKVVLYNALTGEELRIIKITPPPSAKKNRALDFNVIKTSKNKIALYGSYSNDLHVLHYNTESIQKLMDKGDFKHMSKKDRIKKEHLEEVQLQKNKKRNYGGAKFHSNNRSSSALSNESFLDEYLNMKEEESRKQQNIADFDIDFADLDIGDINDYTEDELIQLKIALSESLDVSNSNKDETYRTDIFGNIIEDFEKKFPNESDDIGLTEEEQLAIALSLSMQDK</sequence>
<dbReference type="EMBL" id="FQNF01000027">
    <property type="protein sequence ID" value="SGZ39617.1"/>
    <property type="molecule type" value="Genomic_DNA"/>
</dbReference>
<dbReference type="Proteomes" id="UP000183365">
    <property type="component" value="Unassembled WGS sequence"/>
</dbReference>
<dbReference type="SUPFAM" id="SSF50978">
    <property type="entry name" value="WD40 repeat-like"/>
    <property type="match status" value="1"/>
</dbReference>
<dbReference type="AlphaFoldDB" id="A0A1L0CMI3"/>
<name>A0A1L0CMI3_9ASCO</name>
<dbReference type="InterPro" id="IPR036322">
    <property type="entry name" value="WD40_repeat_dom_sf"/>
</dbReference>
<dbReference type="OrthoDB" id="2095648at2759"/>